<dbReference type="PANTHER" id="PTHR15375">
    <property type="entry name" value="ACTIVATOR OF S-PHASE KINASE-RELATED"/>
    <property type="match status" value="1"/>
</dbReference>
<keyword evidence="8" id="KW-1185">Reference proteome</keyword>
<keyword evidence="2 4" id="KW-0863">Zinc-finger</keyword>
<dbReference type="EnsemblMetazoa" id="XM_020008535.1">
    <property type="protein sequence ID" value="XP_019864094.1"/>
    <property type="gene ID" value="LOC105316547"/>
</dbReference>
<accession>A0A1X7VMK1</accession>
<evidence type="ECO:0000256" key="4">
    <source>
        <dbReference type="PROSITE-ProRule" id="PRU00600"/>
    </source>
</evidence>
<feature type="compositionally biased region" description="Polar residues" evidence="5">
    <location>
        <begin position="83"/>
        <end position="114"/>
    </location>
</feature>
<feature type="compositionally biased region" description="Pro residues" evidence="5">
    <location>
        <begin position="234"/>
        <end position="249"/>
    </location>
</feature>
<reference evidence="8" key="1">
    <citation type="journal article" date="2010" name="Nature">
        <title>The Amphimedon queenslandica genome and the evolution of animal complexity.</title>
        <authorList>
            <person name="Srivastava M."/>
            <person name="Simakov O."/>
            <person name="Chapman J."/>
            <person name="Fahey B."/>
            <person name="Gauthier M.E."/>
            <person name="Mitros T."/>
            <person name="Richards G.S."/>
            <person name="Conaco C."/>
            <person name="Dacre M."/>
            <person name="Hellsten U."/>
            <person name="Larroux C."/>
            <person name="Putnam N.H."/>
            <person name="Stanke M."/>
            <person name="Adamska M."/>
            <person name="Darling A."/>
            <person name="Degnan S.M."/>
            <person name="Oakley T.H."/>
            <person name="Plachetzki D.C."/>
            <person name="Zhai Y."/>
            <person name="Adamski M."/>
            <person name="Calcino A."/>
            <person name="Cummins S.F."/>
            <person name="Goodstein D.M."/>
            <person name="Harris C."/>
            <person name="Jackson D.J."/>
            <person name="Leys S.P."/>
            <person name="Shu S."/>
            <person name="Woodcroft B.J."/>
            <person name="Vervoort M."/>
            <person name="Kosik K.S."/>
            <person name="Manning G."/>
            <person name="Degnan B.M."/>
            <person name="Rokhsar D.S."/>
        </authorList>
    </citation>
    <scope>NUCLEOTIDE SEQUENCE [LARGE SCALE GENOMIC DNA]</scope>
</reference>
<proteinExistence type="predicted"/>
<dbReference type="Gene3D" id="6.10.250.3410">
    <property type="entry name" value="DBF zinc finger"/>
    <property type="match status" value="1"/>
</dbReference>
<reference evidence="7" key="2">
    <citation type="submission" date="2017-05" db="UniProtKB">
        <authorList>
            <consortium name="EnsemblMetazoa"/>
        </authorList>
    </citation>
    <scope>IDENTIFICATION</scope>
</reference>
<dbReference type="KEGG" id="aqu:105316547"/>
<dbReference type="SMART" id="SM00586">
    <property type="entry name" value="ZnF_DBF"/>
    <property type="match status" value="1"/>
</dbReference>
<dbReference type="PROSITE" id="PS51265">
    <property type="entry name" value="ZF_DBF4"/>
    <property type="match status" value="1"/>
</dbReference>
<dbReference type="GO" id="GO:0010571">
    <property type="term" value="P:positive regulation of nuclear cell cycle DNA replication"/>
    <property type="evidence" value="ECO:0007669"/>
    <property type="project" value="TreeGrafter"/>
</dbReference>
<dbReference type="AlphaFoldDB" id="A0A1X7VMK1"/>
<dbReference type="InterPro" id="IPR051590">
    <property type="entry name" value="Replication_Regulatory_Kinase"/>
</dbReference>
<dbReference type="GO" id="GO:0008270">
    <property type="term" value="F:zinc ion binding"/>
    <property type="evidence" value="ECO:0007669"/>
    <property type="project" value="UniProtKB-KW"/>
</dbReference>
<evidence type="ECO:0000313" key="8">
    <source>
        <dbReference type="Proteomes" id="UP000007879"/>
    </source>
</evidence>
<organism evidence="7">
    <name type="scientific">Amphimedon queenslandica</name>
    <name type="common">Sponge</name>
    <dbReference type="NCBI Taxonomy" id="400682"/>
    <lineage>
        <taxon>Eukaryota</taxon>
        <taxon>Metazoa</taxon>
        <taxon>Porifera</taxon>
        <taxon>Demospongiae</taxon>
        <taxon>Heteroscleromorpha</taxon>
        <taxon>Haplosclerida</taxon>
        <taxon>Niphatidae</taxon>
        <taxon>Amphimedon</taxon>
    </lineage>
</organism>
<feature type="region of interest" description="Disordered" evidence="5">
    <location>
        <begin position="81"/>
        <end position="121"/>
    </location>
</feature>
<protein>
    <recommendedName>
        <fullName evidence="6">DBF4-type domain-containing protein</fullName>
    </recommendedName>
</protein>
<dbReference type="InterPro" id="IPR006572">
    <property type="entry name" value="Znf_DBF"/>
</dbReference>
<evidence type="ECO:0000256" key="1">
    <source>
        <dbReference type="ARBA" id="ARBA00022723"/>
    </source>
</evidence>
<dbReference type="Pfam" id="PF07535">
    <property type="entry name" value="zf-DBF"/>
    <property type="match status" value="1"/>
</dbReference>
<evidence type="ECO:0000256" key="5">
    <source>
        <dbReference type="SAM" id="MobiDB-lite"/>
    </source>
</evidence>
<dbReference type="GO" id="GO:0003676">
    <property type="term" value="F:nucleic acid binding"/>
    <property type="evidence" value="ECO:0007669"/>
    <property type="project" value="InterPro"/>
</dbReference>
<evidence type="ECO:0000256" key="3">
    <source>
        <dbReference type="ARBA" id="ARBA00022833"/>
    </source>
</evidence>
<dbReference type="EnsemblMetazoa" id="XM_011411515.2">
    <property type="protein sequence ID" value="XP_011409817.1"/>
    <property type="gene ID" value="LOC105316547"/>
</dbReference>
<evidence type="ECO:0000256" key="2">
    <source>
        <dbReference type="ARBA" id="ARBA00022771"/>
    </source>
</evidence>
<dbReference type="PANTHER" id="PTHR15375:SF26">
    <property type="entry name" value="PROTEIN CHIFFON"/>
    <property type="match status" value="1"/>
</dbReference>
<gene>
    <name evidence="7" type="primary">105316547</name>
</gene>
<keyword evidence="3" id="KW-0862">Zinc</keyword>
<dbReference type="EnsemblMetazoa" id="Aqu2.1.41070_001">
    <property type="protein sequence ID" value="Aqu2.1.41070_001"/>
    <property type="gene ID" value="Aqu2.1.41070"/>
</dbReference>
<dbReference type="InterPro" id="IPR038545">
    <property type="entry name" value="Znf_DBF_sf"/>
</dbReference>
<feature type="domain" description="DBF4-type" evidence="6">
    <location>
        <begin position="270"/>
        <end position="319"/>
    </location>
</feature>
<dbReference type="Proteomes" id="UP000007879">
    <property type="component" value="Unassembled WGS sequence"/>
</dbReference>
<keyword evidence="1" id="KW-0479">Metal-binding</keyword>
<dbReference type="OrthoDB" id="21380at2759"/>
<name>A0A1X7VMK1_AMPQE</name>
<evidence type="ECO:0000259" key="6">
    <source>
        <dbReference type="PROSITE" id="PS51265"/>
    </source>
</evidence>
<feature type="region of interest" description="Disordered" evidence="5">
    <location>
        <begin position="231"/>
        <end position="272"/>
    </location>
</feature>
<evidence type="ECO:0000313" key="7">
    <source>
        <dbReference type="EnsemblMetazoa" id="Aqu2.1.41070_001"/>
    </source>
</evidence>
<dbReference type="GO" id="GO:0043539">
    <property type="term" value="F:protein serine/threonine kinase activator activity"/>
    <property type="evidence" value="ECO:0007669"/>
    <property type="project" value="TreeGrafter"/>
</dbReference>
<dbReference type="GO" id="GO:1901987">
    <property type="term" value="P:regulation of cell cycle phase transition"/>
    <property type="evidence" value="ECO:0007669"/>
    <property type="project" value="TreeGrafter"/>
</dbReference>
<dbReference type="GO" id="GO:0031431">
    <property type="term" value="C:Dbf4-dependent protein kinase complex"/>
    <property type="evidence" value="ECO:0007669"/>
    <property type="project" value="TreeGrafter"/>
</dbReference>
<sequence>MTTQTTKVDDAPVHTRSRRRLNFGESQRFKGKTFFLDLDRYPRKKEIEKELISRGATVEGFLDSSVRYFVTNKPKAVIEKATSAMTPSGQSPQTPSTGGFSQLMSPYSNQSSSSTDKRAVKPRYNTRAQKILQKALENNSTGSVPVNANDKPDKVLTLATSWKCKILHIDTVERELKKLRPVTDGSAIQKTVDKATVRKLRRPFFKFEDLSHNYRPVIYEPSTWPVINENCPPEASPFDPPRPSPPLLSAPPNSSKRTNHRKEANTPAGNDRRLGYCEPCGVRFEDMEKHLRSAQHQEYASNPKNFEELDKLISECSDLNDFLAKVLKQRTNSGKSKSASPIKQVSQVERISLVSLPSMGHKSGLVVLSDCPVAYHSPQLSPGVCTRQMKKKLIDSSPSLTPRSKRSRTF</sequence>
<dbReference type="STRING" id="400682.A0A1X7VMK1"/>
<feature type="region of interest" description="Disordered" evidence="5">
    <location>
        <begin position="1"/>
        <end position="24"/>
    </location>
</feature>
<dbReference type="FunFam" id="6.10.250.3410:FF:000001">
    <property type="entry name" value="Protein DBF4 homolog A"/>
    <property type="match status" value="1"/>
</dbReference>
<dbReference type="InParanoid" id="A0A1X7VMK1"/>